<comment type="caution">
    <text evidence="1">The sequence shown here is derived from an EMBL/GenBank/DDBJ whole genome shotgun (WGS) entry which is preliminary data.</text>
</comment>
<proteinExistence type="predicted"/>
<accession>A0ACB7SPI0</accession>
<sequence>MPGREEVRIGDEAGSLTETADKRHRMTVDDDGKRGRRVRAYSRSNRWDGCHAFSKDYLALRPKMQHELPVAELGDELGKAAGGPTHCLRIRKTSGHGQYRLRLGDRCGLWLHCLLIGEIRGRSWLLRRKKNLSDFFRNHSAPRVWNLRGNSEVHQALGKHAVLFNLLAYAIANYVLSCLADARGEENRCEIGQAQTFGGLGD</sequence>
<name>A0ACB7SPI0_HYAAI</name>
<keyword evidence="2" id="KW-1185">Reference proteome</keyword>
<dbReference type="Proteomes" id="UP000821845">
    <property type="component" value="Chromosome 3"/>
</dbReference>
<dbReference type="EMBL" id="CM023483">
    <property type="protein sequence ID" value="KAH6935819.1"/>
    <property type="molecule type" value="Genomic_DNA"/>
</dbReference>
<protein>
    <submittedName>
        <fullName evidence="1">Uncharacterized protein</fullName>
    </submittedName>
</protein>
<organism evidence="1 2">
    <name type="scientific">Hyalomma asiaticum</name>
    <name type="common">Tick</name>
    <dbReference type="NCBI Taxonomy" id="266040"/>
    <lineage>
        <taxon>Eukaryota</taxon>
        <taxon>Metazoa</taxon>
        <taxon>Ecdysozoa</taxon>
        <taxon>Arthropoda</taxon>
        <taxon>Chelicerata</taxon>
        <taxon>Arachnida</taxon>
        <taxon>Acari</taxon>
        <taxon>Parasitiformes</taxon>
        <taxon>Ixodida</taxon>
        <taxon>Ixodoidea</taxon>
        <taxon>Ixodidae</taxon>
        <taxon>Hyalomminae</taxon>
        <taxon>Hyalomma</taxon>
    </lineage>
</organism>
<evidence type="ECO:0000313" key="2">
    <source>
        <dbReference type="Proteomes" id="UP000821845"/>
    </source>
</evidence>
<gene>
    <name evidence="1" type="ORF">HPB50_010310</name>
</gene>
<reference evidence="1" key="1">
    <citation type="submission" date="2020-05" db="EMBL/GenBank/DDBJ databases">
        <title>Large-scale comparative analyses of tick genomes elucidate their genetic diversity and vector capacities.</title>
        <authorList>
            <person name="Jia N."/>
            <person name="Wang J."/>
            <person name="Shi W."/>
            <person name="Du L."/>
            <person name="Sun Y."/>
            <person name="Zhan W."/>
            <person name="Jiang J."/>
            <person name="Wang Q."/>
            <person name="Zhang B."/>
            <person name="Ji P."/>
            <person name="Sakyi L.B."/>
            <person name="Cui X."/>
            <person name="Yuan T."/>
            <person name="Jiang B."/>
            <person name="Yang W."/>
            <person name="Lam T.T.-Y."/>
            <person name="Chang Q."/>
            <person name="Ding S."/>
            <person name="Wang X."/>
            <person name="Zhu J."/>
            <person name="Ruan X."/>
            <person name="Zhao L."/>
            <person name="Wei J."/>
            <person name="Que T."/>
            <person name="Du C."/>
            <person name="Cheng J."/>
            <person name="Dai P."/>
            <person name="Han X."/>
            <person name="Huang E."/>
            <person name="Gao Y."/>
            <person name="Liu J."/>
            <person name="Shao H."/>
            <person name="Ye R."/>
            <person name="Li L."/>
            <person name="Wei W."/>
            <person name="Wang X."/>
            <person name="Wang C."/>
            <person name="Yang T."/>
            <person name="Huo Q."/>
            <person name="Li W."/>
            <person name="Guo W."/>
            <person name="Chen H."/>
            <person name="Zhou L."/>
            <person name="Ni X."/>
            <person name="Tian J."/>
            <person name="Zhou Y."/>
            <person name="Sheng Y."/>
            <person name="Liu T."/>
            <person name="Pan Y."/>
            <person name="Xia L."/>
            <person name="Li J."/>
            <person name="Zhao F."/>
            <person name="Cao W."/>
        </authorList>
    </citation>
    <scope>NUCLEOTIDE SEQUENCE</scope>
    <source>
        <strain evidence="1">Hyas-2018</strain>
    </source>
</reference>
<evidence type="ECO:0000313" key="1">
    <source>
        <dbReference type="EMBL" id="KAH6935819.1"/>
    </source>
</evidence>